<protein>
    <submittedName>
        <fullName evidence="3">Uncharacterized protein</fullName>
    </submittedName>
</protein>
<gene>
    <name evidence="3" type="ORF">SLS63_009798</name>
</gene>
<feature type="transmembrane region" description="Helical" evidence="2">
    <location>
        <begin position="234"/>
        <end position="259"/>
    </location>
</feature>
<proteinExistence type="predicted"/>
<dbReference type="EMBL" id="JAKNSF020000075">
    <property type="protein sequence ID" value="KAK7720457.1"/>
    <property type="molecule type" value="Genomic_DNA"/>
</dbReference>
<organism evidence="3 4">
    <name type="scientific">Diaporthe eres</name>
    <name type="common">Phomopsis oblonga</name>
    <dbReference type="NCBI Taxonomy" id="83184"/>
    <lineage>
        <taxon>Eukaryota</taxon>
        <taxon>Fungi</taxon>
        <taxon>Dikarya</taxon>
        <taxon>Ascomycota</taxon>
        <taxon>Pezizomycotina</taxon>
        <taxon>Sordariomycetes</taxon>
        <taxon>Sordariomycetidae</taxon>
        <taxon>Diaporthales</taxon>
        <taxon>Diaporthaceae</taxon>
        <taxon>Diaporthe</taxon>
        <taxon>Diaporthe eres species complex</taxon>
    </lineage>
</organism>
<feature type="compositionally biased region" description="Low complexity" evidence="1">
    <location>
        <begin position="334"/>
        <end position="350"/>
    </location>
</feature>
<name>A0ABR1NYK3_DIAER</name>
<feature type="region of interest" description="Disordered" evidence="1">
    <location>
        <begin position="298"/>
        <end position="350"/>
    </location>
</feature>
<evidence type="ECO:0000256" key="2">
    <source>
        <dbReference type="SAM" id="Phobius"/>
    </source>
</evidence>
<evidence type="ECO:0000256" key="1">
    <source>
        <dbReference type="SAM" id="MobiDB-lite"/>
    </source>
</evidence>
<keyword evidence="4" id="KW-1185">Reference proteome</keyword>
<evidence type="ECO:0000313" key="3">
    <source>
        <dbReference type="EMBL" id="KAK7720457.1"/>
    </source>
</evidence>
<keyword evidence="2" id="KW-0472">Membrane</keyword>
<keyword evidence="2" id="KW-0812">Transmembrane</keyword>
<accession>A0ABR1NYK3</accession>
<dbReference type="Proteomes" id="UP001430848">
    <property type="component" value="Unassembled WGS sequence"/>
</dbReference>
<sequence length="350" mass="38848">MDETNTFFPRSSTFYPVPELQRWDGDIKIFFLSSNRLRFTQPTEDPWFNASTALGSFDFPYLVTTGDNATLYYASEPASPLGCLAQEQLCNPNLPEQSRRCTNLTRPQTVGIESTTLGLFPPDANSDARLTWAFNSIWYDSAAVEDILDTLGAQALLARAGVRNGLQGPLPTNQWQTEVEHWFNTTLASLQQSFVNLARGPDDDSVLEYLVRPANSSTREAGYCKDQKVLSTAYVSFSMLGLLFTLTFGATAILVSYSLEPILECIHRRTGRHHYTFPEWATNQTLQMQRLAYEETGSGNWSRGLEPVPVTESGEALPGLDLSNPHHPRLSANKSLTKSGTGSTTRPCTL</sequence>
<reference evidence="3 4" key="1">
    <citation type="submission" date="2024-02" db="EMBL/GenBank/DDBJ databases">
        <title>De novo assembly and annotation of 12 fungi associated with fruit tree decline syndrome in Ontario, Canada.</title>
        <authorList>
            <person name="Sulman M."/>
            <person name="Ellouze W."/>
            <person name="Ilyukhin E."/>
        </authorList>
    </citation>
    <scope>NUCLEOTIDE SEQUENCE [LARGE SCALE GENOMIC DNA]</scope>
    <source>
        <strain evidence="3 4">M169</strain>
    </source>
</reference>
<comment type="caution">
    <text evidence="3">The sequence shown here is derived from an EMBL/GenBank/DDBJ whole genome shotgun (WGS) entry which is preliminary data.</text>
</comment>
<evidence type="ECO:0000313" key="4">
    <source>
        <dbReference type="Proteomes" id="UP001430848"/>
    </source>
</evidence>
<keyword evidence="2" id="KW-1133">Transmembrane helix</keyword>